<evidence type="ECO:0000313" key="2">
    <source>
        <dbReference type="Proteomes" id="UP000054549"/>
    </source>
</evidence>
<proteinExistence type="predicted"/>
<dbReference type="AlphaFoldDB" id="A0A0C2WHM2"/>
<reference evidence="1 2" key="1">
    <citation type="submission" date="2014-04" db="EMBL/GenBank/DDBJ databases">
        <title>Evolutionary Origins and Diversification of the Mycorrhizal Mutualists.</title>
        <authorList>
            <consortium name="DOE Joint Genome Institute"/>
            <consortium name="Mycorrhizal Genomics Consortium"/>
            <person name="Kohler A."/>
            <person name="Kuo A."/>
            <person name="Nagy L.G."/>
            <person name="Floudas D."/>
            <person name="Copeland A."/>
            <person name="Barry K.W."/>
            <person name="Cichocki N."/>
            <person name="Veneault-Fourrey C."/>
            <person name="LaButti K."/>
            <person name="Lindquist E.A."/>
            <person name="Lipzen A."/>
            <person name="Lundell T."/>
            <person name="Morin E."/>
            <person name="Murat C."/>
            <person name="Riley R."/>
            <person name="Ohm R."/>
            <person name="Sun H."/>
            <person name="Tunlid A."/>
            <person name="Henrissat B."/>
            <person name="Grigoriev I.V."/>
            <person name="Hibbett D.S."/>
            <person name="Martin F."/>
        </authorList>
    </citation>
    <scope>NUCLEOTIDE SEQUENCE [LARGE SCALE GENOMIC DNA]</scope>
    <source>
        <strain evidence="1 2">Koide BX008</strain>
    </source>
</reference>
<dbReference type="EMBL" id="KN818443">
    <property type="protein sequence ID" value="KIL56141.1"/>
    <property type="molecule type" value="Genomic_DNA"/>
</dbReference>
<name>A0A0C2WHM2_AMAMK</name>
<feature type="non-terminal residue" evidence="1">
    <location>
        <position position="1"/>
    </location>
</feature>
<organism evidence="1 2">
    <name type="scientific">Amanita muscaria (strain Koide BX008)</name>
    <dbReference type="NCBI Taxonomy" id="946122"/>
    <lineage>
        <taxon>Eukaryota</taxon>
        <taxon>Fungi</taxon>
        <taxon>Dikarya</taxon>
        <taxon>Basidiomycota</taxon>
        <taxon>Agaricomycotina</taxon>
        <taxon>Agaricomycetes</taxon>
        <taxon>Agaricomycetidae</taxon>
        <taxon>Agaricales</taxon>
        <taxon>Pluteineae</taxon>
        <taxon>Amanitaceae</taxon>
        <taxon>Amanita</taxon>
    </lineage>
</organism>
<dbReference type="HOGENOM" id="CLU_2229408_0_0_1"/>
<evidence type="ECO:0000313" key="1">
    <source>
        <dbReference type="EMBL" id="KIL56141.1"/>
    </source>
</evidence>
<dbReference type="InParanoid" id="A0A0C2WHM2"/>
<accession>A0A0C2WHM2</accession>
<sequence length="106" mass="12075">ERVAPYSDTLFRESAIGWIVETDQAPFKKMVHVAARAGATNDVKIPSRKQTRKSIIDTFKTNIRKLRQLLSVRINSQPFWSFTYSVRATPAKDVSTSHVMLGKHLM</sequence>
<gene>
    <name evidence="1" type="ORF">M378DRAFT_89780</name>
</gene>
<dbReference type="Proteomes" id="UP000054549">
    <property type="component" value="Unassembled WGS sequence"/>
</dbReference>
<dbReference type="OrthoDB" id="3256444at2759"/>
<protein>
    <submittedName>
        <fullName evidence="1">Uncharacterized protein</fullName>
    </submittedName>
</protein>
<keyword evidence="2" id="KW-1185">Reference proteome</keyword>